<protein>
    <submittedName>
        <fullName evidence="5">Tetratricopeptide repeat protein</fullName>
    </submittedName>
</protein>
<feature type="repeat" description="TPR" evidence="3">
    <location>
        <begin position="525"/>
        <end position="558"/>
    </location>
</feature>
<feature type="repeat" description="TPR" evidence="3">
    <location>
        <begin position="423"/>
        <end position="456"/>
    </location>
</feature>
<organism evidence="5 6">
    <name type="scientific">Lusitaniella coriacea LEGE 07157</name>
    <dbReference type="NCBI Taxonomy" id="945747"/>
    <lineage>
        <taxon>Bacteria</taxon>
        <taxon>Bacillati</taxon>
        <taxon>Cyanobacteriota</taxon>
        <taxon>Cyanophyceae</taxon>
        <taxon>Spirulinales</taxon>
        <taxon>Lusitaniellaceae</taxon>
        <taxon>Lusitaniella</taxon>
    </lineage>
</organism>
<dbReference type="InterPro" id="IPR011990">
    <property type="entry name" value="TPR-like_helical_dom_sf"/>
</dbReference>
<dbReference type="InterPro" id="IPR000719">
    <property type="entry name" value="Prot_kinase_dom"/>
</dbReference>
<dbReference type="PROSITE" id="PS50011">
    <property type="entry name" value="PROTEIN_KINASE_DOM"/>
    <property type="match status" value="1"/>
</dbReference>
<keyword evidence="2 3" id="KW-0802">TPR repeat</keyword>
<dbReference type="AlphaFoldDB" id="A0A8J7E122"/>
<dbReference type="Pfam" id="PF13181">
    <property type="entry name" value="TPR_8"/>
    <property type="match status" value="2"/>
</dbReference>
<dbReference type="GO" id="GO:0004672">
    <property type="term" value="F:protein kinase activity"/>
    <property type="evidence" value="ECO:0007669"/>
    <property type="project" value="InterPro"/>
</dbReference>
<dbReference type="InterPro" id="IPR011009">
    <property type="entry name" value="Kinase-like_dom_sf"/>
</dbReference>
<name>A0A8J7E122_9CYAN</name>
<evidence type="ECO:0000256" key="1">
    <source>
        <dbReference type="ARBA" id="ARBA00022737"/>
    </source>
</evidence>
<accession>A0A8J7E122</accession>
<keyword evidence="1" id="KW-0677">Repeat</keyword>
<feature type="repeat" description="TPR" evidence="3">
    <location>
        <begin position="355"/>
        <end position="388"/>
    </location>
</feature>
<dbReference type="PANTHER" id="PTHR44858">
    <property type="entry name" value="TETRATRICOPEPTIDE REPEAT PROTEIN 6"/>
    <property type="match status" value="1"/>
</dbReference>
<dbReference type="EMBL" id="JADEWZ010000098">
    <property type="protein sequence ID" value="MBE9119198.1"/>
    <property type="molecule type" value="Genomic_DNA"/>
</dbReference>
<dbReference type="SMART" id="SM00028">
    <property type="entry name" value="TPR"/>
    <property type="match status" value="8"/>
</dbReference>
<reference evidence="5" key="1">
    <citation type="submission" date="2020-10" db="EMBL/GenBank/DDBJ databases">
        <authorList>
            <person name="Castelo-Branco R."/>
            <person name="Eusebio N."/>
            <person name="Adriana R."/>
            <person name="Vieira A."/>
            <person name="Brugerolle De Fraissinette N."/>
            <person name="Rezende De Castro R."/>
            <person name="Schneider M.P."/>
            <person name="Vasconcelos V."/>
            <person name="Leao P.N."/>
        </authorList>
    </citation>
    <scope>NUCLEOTIDE SEQUENCE</scope>
    <source>
        <strain evidence="5">LEGE 07157</strain>
    </source>
</reference>
<dbReference type="GO" id="GO:0005524">
    <property type="term" value="F:ATP binding"/>
    <property type="evidence" value="ECO:0007669"/>
    <property type="project" value="InterPro"/>
</dbReference>
<dbReference type="Pfam" id="PF00069">
    <property type="entry name" value="Pkinase"/>
    <property type="match status" value="1"/>
</dbReference>
<keyword evidence="6" id="KW-1185">Reference proteome</keyword>
<dbReference type="InterPro" id="IPR019734">
    <property type="entry name" value="TPR_rpt"/>
</dbReference>
<feature type="domain" description="Protein kinase" evidence="4">
    <location>
        <begin position="9"/>
        <end position="283"/>
    </location>
</feature>
<dbReference type="InterPro" id="IPR050498">
    <property type="entry name" value="Ycf3"/>
</dbReference>
<dbReference type="Gene3D" id="1.25.40.10">
    <property type="entry name" value="Tetratricopeptide repeat domain"/>
    <property type="match status" value="4"/>
</dbReference>
<dbReference type="Pfam" id="PF13414">
    <property type="entry name" value="TPR_11"/>
    <property type="match status" value="2"/>
</dbReference>
<dbReference type="RefSeq" id="WP_194032289.1">
    <property type="nucleotide sequence ID" value="NZ_JADEWZ010000098.1"/>
</dbReference>
<dbReference type="Gene3D" id="3.30.200.20">
    <property type="entry name" value="Phosphorylase Kinase, domain 1"/>
    <property type="match status" value="1"/>
</dbReference>
<sequence>MSKLLGGHYQFLQVLGSSEVRQTYLAADIHLPGHPKCTIKKLPLEGKNPHILPFTFSLMEQKVKNLQALSQKGQIARILTYFVENNHFYIVQEFIPGHSLNDEIQPDYPLSEYRVLQIVREVLQILCTAHHRGIVHHNLKPSNIIRRHRDGQLALIDFRAFELTQTHAENSSETPFSSPYSDSSEVKGQMSCDRDLYAVGAIAIQALMGCSTREFAQHKPTFWLKTVNARSDFVTVLRKMVHPEEQKRYQDAKTVLTDLQKLLSNRIAARKPPPPPLLPKPQVKKLRLRLSPRRLLAAGMGAVALLLALAYSLRLPQTVVAQYWLSQGRAKVERGQEQDAIADYTRAIELKPHSDHAYYQRGVAYARQEENKAALADLTQAIQLNSRSAEFYYQRGNSRLAVGDLWGAQGDYTQAIELDATFAKAYINRGSTRAIAGNERDAIADYTQAIDLNPKFAPGYLNRCLSHSNLSEQQKAIQDCTQAINLRPNHPFGYQNRGLVYRRLGNFQRALEDYNIALRLDSNDAEPYYNRGLTRADLDDYRGAIADYTAAIAREPEHLLAYYDRGMAYLKLRDRSAAEQDFRKAAQQCLTRGKIECYNNAAQQLQKLNVKPPEVPTVKNSDLSES</sequence>
<comment type="caution">
    <text evidence="5">The sequence shown here is derived from an EMBL/GenBank/DDBJ whole genome shotgun (WGS) entry which is preliminary data.</text>
</comment>
<evidence type="ECO:0000259" key="4">
    <source>
        <dbReference type="PROSITE" id="PS50011"/>
    </source>
</evidence>
<dbReference type="PROSITE" id="PS50005">
    <property type="entry name" value="TPR"/>
    <property type="match status" value="5"/>
</dbReference>
<dbReference type="SUPFAM" id="SSF48452">
    <property type="entry name" value="TPR-like"/>
    <property type="match status" value="2"/>
</dbReference>
<dbReference type="PANTHER" id="PTHR44858:SF1">
    <property type="entry name" value="UDP-N-ACETYLGLUCOSAMINE--PEPTIDE N-ACETYLGLUCOSAMINYLTRANSFERASE SPINDLY-RELATED"/>
    <property type="match status" value="1"/>
</dbReference>
<dbReference type="Proteomes" id="UP000654482">
    <property type="component" value="Unassembled WGS sequence"/>
</dbReference>
<proteinExistence type="predicted"/>
<dbReference type="GO" id="GO:0046813">
    <property type="term" value="P:receptor-mediated virion attachment to host cell"/>
    <property type="evidence" value="ECO:0007669"/>
    <property type="project" value="TreeGrafter"/>
</dbReference>
<gene>
    <name evidence="5" type="ORF">IQ249_25440</name>
</gene>
<dbReference type="Gene3D" id="1.10.510.10">
    <property type="entry name" value="Transferase(Phosphotransferase) domain 1"/>
    <property type="match status" value="1"/>
</dbReference>
<feature type="repeat" description="TPR" evidence="3">
    <location>
        <begin position="491"/>
        <end position="524"/>
    </location>
</feature>
<evidence type="ECO:0000313" key="5">
    <source>
        <dbReference type="EMBL" id="MBE9119198.1"/>
    </source>
</evidence>
<evidence type="ECO:0000313" key="6">
    <source>
        <dbReference type="Proteomes" id="UP000654482"/>
    </source>
</evidence>
<feature type="repeat" description="TPR" evidence="3">
    <location>
        <begin position="321"/>
        <end position="354"/>
    </location>
</feature>
<dbReference type="SUPFAM" id="SSF56112">
    <property type="entry name" value="Protein kinase-like (PK-like)"/>
    <property type="match status" value="1"/>
</dbReference>
<evidence type="ECO:0000256" key="2">
    <source>
        <dbReference type="ARBA" id="ARBA00022803"/>
    </source>
</evidence>
<dbReference type="GO" id="GO:0009279">
    <property type="term" value="C:cell outer membrane"/>
    <property type="evidence" value="ECO:0007669"/>
    <property type="project" value="TreeGrafter"/>
</dbReference>
<dbReference type="SMART" id="SM00220">
    <property type="entry name" value="S_TKc"/>
    <property type="match status" value="1"/>
</dbReference>
<evidence type="ECO:0000256" key="3">
    <source>
        <dbReference type="PROSITE-ProRule" id="PRU00339"/>
    </source>
</evidence>